<keyword evidence="2" id="KW-0663">Pyridoxal phosphate</keyword>
<organism evidence="7 8">
    <name type="scientific">Chitinophaga japonensis</name>
    <name type="common">Flexibacter japonensis</name>
    <dbReference type="NCBI Taxonomy" id="104662"/>
    <lineage>
        <taxon>Bacteria</taxon>
        <taxon>Pseudomonadati</taxon>
        <taxon>Bacteroidota</taxon>
        <taxon>Chitinophagia</taxon>
        <taxon>Chitinophagales</taxon>
        <taxon>Chitinophagaceae</taxon>
        <taxon>Chitinophaga</taxon>
    </lineage>
</organism>
<evidence type="ECO:0000313" key="7">
    <source>
        <dbReference type="EMBL" id="TWI82511.1"/>
    </source>
</evidence>
<sequence length="488" mass="54548">MLPFQTLLTINKEAAMPVYQQIANGLVRLIRDGVIKPGAALPGSREMALLLQVHRKTIVAAYQELFTQDWIETIPRKGVIVSQRLPEIKPRTFKAAARLPAYAGSTGFAYQKPRAMPSAAARAGEFRLAINDGFPDYRIAPIDLLVREYRSLFHSPAIKRYAMYGSSAGPLSLRNELVQFLTDSRGLNIGPNNLLLTHGAQMAIYIAASMILKPGATVLTGDPNYFLADMTFQQLGAKLVRIPMDGHGMDVEAIARICKRKKPDLLYIIPHHHHPTTVTLSADRRMQLLELIHQYRLPVIEDDYDYDFHYSSGPILPLASADHGGNVIYIGSLTKSLATFMRVGYMVAPEQFIQDASVLRRLIDIRSDNVLEETLALLFRNGDIQRHLKKSVKLYHERRDLLCQLMEKELNGLVTFRPPAGGMAVWTRFHKKHPLPAIAARAATHGLFMADGSNYSYGSHNHNALRIGFASLNEKEIREVVAILKKVG</sequence>
<dbReference type="PANTHER" id="PTHR46577:SF1">
    <property type="entry name" value="HTH-TYPE TRANSCRIPTIONAL REGULATORY PROTEIN GABR"/>
    <property type="match status" value="1"/>
</dbReference>
<dbReference type="GO" id="GO:0030170">
    <property type="term" value="F:pyridoxal phosphate binding"/>
    <property type="evidence" value="ECO:0007669"/>
    <property type="project" value="InterPro"/>
</dbReference>
<evidence type="ECO:0000256" key="2">
    <source>
        <dbReference type="ARBA" id="ARBA00022898"/>
    </source>
</evidence>
<comment type="similarity">
    <text evidence="1">In the C-terminal section; belongs to the class-I pyridoxal-phosphate-dependent aminotransferase family.</text>
</comment>
<dbReference type="RefSeq" id="WP_145718665.1">
    <property type="nucleotide sequence ID" value="NZ_BAAAFY010000006.1"/>
</dbReference>
<comment type="caution">
    <text evidence="7">The sequence shown here is derived from an EMBL/GenBank/DDBJ whole genome shotgun (WGS) entry which is preliminary data.</text>
</comment>
<reference evidence="7 8" key="1">
    <citation type="journal article" date="2013" name="Stand. Genomic Sci.">
        <title>Genomic Encyclopedia of Type Strains, Phase I: The one thousand microbial genomes (KMG-I) project.</title>
        <authorList>
            <person name="Kyrpides N.C."/>
            <person name="Woyke T."/>
            <person name="Eisen J.A."/>
            <person name="Garrity G."/>
            <person name="Lilburn T.G."/>
            <person name="Beck B.J."/>
            <person name="Whitman W.B."/>
            <person name="Hugenholtz P."/>
            <person name="Klenk H.P."/>
        </authorList>
    </citation>
    <scope>NUCLEOTIDE SEQUENCE [LARGE SCALE GENOMIC DNA]</scope>
    <source>
        <strain evidence="7 8">DSM 13484</strain>
    </source>
</reference>
<dbReference type="Pfam" id="PF00392">
    <property type="entry name" value="GntR"/>
    <property type="match status" value="1"/>
</dbReference>
<proteinExistence type="inferred from homology"/>
<dbReference type="InterPro" id="IPR036388">
    <property type="entry name" value="WH-like_DNA-bd_sf"/>
</dbReference>
<evidence type="ECO:0000256" key="4">
    <source>
        <dbReference type="ARBA" id="ARBA00023125"/>
    </source>
</evidence>
<keyword evidence="4" id="KW-0238">DNA-binding</keyword>
<dbReference type="SUPFAM" id="SSF46785">
    <property type="entry name" value="Winged helix' DNA-binding domain"/>
    <property type="match status" value="1"/>
</dbReference>
<evidence type="ECO:0000313" key="8">
    <source>
        <dbReference type="Proteomes" id="UP000316778"/>
    </source>
</evidence>
<dbReference type="InterPro" id="IPR000524">
    <property type="entry name" value="Tscrpt_reg_HTH_GntR"/>
</dbReference>
<dbReference type="SUPFAM" id="SSF53383">
    <property type="entry name" value="PLP-dependent transferases"/>
    <property type="match status" value="1"/>
</dbReference>
<keyword evidence="5" id="KW-0804">Transcription</keyword>
<evidence type="ECO:0000256" key="1">
    <source>
        <dbReference type="ARBA" id="ARBA00005384"/>
    </source>
</evidence>
<name>A0A562SMH9_CHIJA</name>
<dbReference type="Gene3D" id="3.40.640.10">
    <property type="entry name" value="Type I PLP-dependent aspartate aminotransferase-like (Major domain)"/>
    <property type="match status" value="1"/>
</dbReference>
<dbReference type="InterPro" id="IPR004839">
    <property type="entry name" value="Aminotransferase_I/II_large"/>
</dbReference>
<dbReference type="InterPro" id="IPR015421">
    <property type="entry name" value="PyrdxlP-dep_Trfase_major"/>
</dbReference>
<dbReference type="PROSITE" id="PS50949">
    <property type="entry name" value="HTH_GNTR"/>
    <property type="match status" value="1"/>
</dbReference>
<gene>
    <name evidence="7" type="ORF">LX66_5085</name>
</gene>
<dbReference type="GO" id="GO:0003700">
    <property type="term" value="F:DNA-binding transcription factor activity"/>
    <property type="evidence" value="ECO:0007669"/>
    <property type="project" value="InterPro"/>
</dbReference>
<dbReference type="CDD" id="cd00609">
    <property type="entry name" value="AAT_like"/>
    <property type="match status" value="1"/>
</dbReference>
<dbReference type="InterPro" id="IPR051446">
    <property type="entry name" value="HTH_trans_reg/aminotransferase"/>
</dbReference>
<accession>A0A562SMH9</accession>
<protein>
    <submittedName>
        <fullName evidence="7">Transcriptional regulator, GntR family</fullName>
    </submittedName>
</protein>
<dbReference type="InterPro" id="IPR036390">
    <property type="entry name" value="WH_DNA-bd_sf"/>
</dbReference>
<dbReference type="GO" id="GO:0003677">
    <property type="term" value="F:DNA binding"/>
    <property type="evidence" value="ECO:0007669"/>
    <property type="project" value="UniProtKB-KW"/>
</dbReference>
<dbReference type="Gene3D" id="1.10.10.10">
    <property type="entry name" value="Winged helix-like DNA-binding domain superfamily/Winged helix DNA-binding domain"/>
    <property type="match status" value="1"/>
</dbReference>
<dbReference type="InterPro" id="IPR015424">
    <property type="entry name" value="PyrdxlP-dep_Trfase"/>
</dbReference>
<dbReference type="CDD" id="cd07377">
    <property type="entry name" value="WHTH_GntR"/>
    <property type="match status" value="1"/>
</dbReference>
<evidence type="ECO:0000256" key="5">
    <source>
        <dbReference type="ARBA" id="ARBA00023163"/>
    </source>
</evidence>
<dbReference type="EMBL" id="VLLG01000006">
    <property type="protein sequence ID" value="TWI82511.1"/>
    <property type="molecule type" value="Genomic_DNA"/>
</dbReference>
<dbReference type="Proteomes" id="UP000316778">
    <property type="component" value="Unassembled WGS sequence"/>
</dbReference>
<dbReference type="SMART" id="SM00345">
    <property type="entry name" value="HTH_GNTR"/>
    <property type="match status" value="1"/>
</dbReference>
<dbReference type="OrthoDB" id="594134at2"/>
<keyword evidence="3" id="KW-0805">Transcription regulation</keyword>
<dbReference type="PANTHER" id="PTHR46577">
    <property type="entry name" value="HTH-TYPE TRANSCRIPTIONAL REGULATORY PROTEIN GABR"/>
    <property type="match status" value="1"/>
</dbReference>
<keyword evidence="8" id="KW-1185">Reference proteome</keyword>
<evidence type="ECO:0000259" key="6">
    <source>
        <dbReference type="PROSITE" id="PS50949"/>
    </source>
</evidence>
<dbReference type="AlphaFoldDB" id="A0A562SMH9"/>
<dbReference type="Pfam" id="PF00155">
    <property type="entry name" value="Aminotran_1_2"/>
    <property type="match status" value="1"/>
</dbReference>
<evidence type="ECO:0000256" key="3">
    <source>
        <dbReference type="ARBA" id="ARBA00023015"/>
    </source>
</evidence>
<feature type="domain" description="HTH gntR-type" evidence="6">
    <location>
        <begin position="16"/>
        <end position="84"/>
    </location>
</feature>